<dbReference type="InterPro" id="IPR011991">
    <property type="entry name" value="ArsR-like_HTH"/>
</dbReference>
<proteinExistence type="predicted"/>
<comment type="caution">
    <text evidence="3">The sequence shown here is derived from an EMBL/GenBank/DDBJ whole genome shotgun (WGS) entry which is preliminary data.</text>
</comment>
<evidence type="ECO:0000256" key="1">
    <source>
        <dbReference type="SAM" id="MobiDB-lite"/>
    </source>
</evidence>
<dbReference type="PANTHER" id="PTHR33164:SF57">
    <property type="entry name" value="MARR-FAMILY TRANSCRIPTIONAL REGULATOR"/>
    <property type="match status" value="1"/>
</dbReference>
<dbReference type="Proteomes" id="UP001501084">
    <property type="component" value="Unassembled WGS sequence"/>
</dbReference>
<protein>
    <recommendedName>
        <fullName evidence="2">HTH marR-type domain-containing protein</fullName>
    </recommendedName>
</protein>
<keyword evidence="4" id="KW-1185">Reference proteome</keyword>
<gene>
    <name evidence="3" type="ORF">GCM10009786_25640</name>
</gene>
<dbReference type="SMART" id="SM00347">
    <property type="entry name" value="HTH_MARR"/>
    <property type="match status" value="1"/>
</dbReference>
<dbReference type="Gene3D" id="1.10.10.10">
    <property type="entry name" value="Winged helix-like DNA-binding domain superfamily/Winged helix DNA-binding domain"/>
    <property type="match status" value="1"/>
</dbReference>
<reference evidence="3 4" key="1">
    <citation type="journal article" date="2019" name="Int. J. Syst. Evol. Microbiol.">
        <title>The Global Catalogue of Microorganisms (GCM) 10K type strain sequencing project: providing services to taxonomists for standard genome sequencing and annotation.</title>
        <authorList>
            <consortium name="The Broad Institute Genomics Platform"/>
            <consortium name="The Broad Institute Genome Sequencing Center for Infectious Disease"/>
            <person name="Wu L."/>
            <person name="Ma J."/>
        </authorList>
    </citation>
    <scope>NUCLEOTIDE SEQUENCE [LARGE SCALE GENOMIC DNA]</scope>
    <source>
        <strain evidence="3 4">JCM 14919</strain>
    </source>
</reference>
<dbReference type="InterPro" id="IPR036388">
    <property type="entry name" value="WH-like_DNA-bd_sf"/>
</dbReference>
<dbReference type="SUPFAM" id="SSF46785">
    <property type="entry name" value="Winged helix' DNA-binding domain"/>
    <property type="match status" value="1"/>
</dbReference>
<feature type="region of interest" description="Disordered" evidence="1">
    <location>
        <begin position="153"/>
        <end position="195"/>
    </location>
</feature>
<dbReference type="InterPro" id="IPR039422">
    <property type="entry name" value="MarR/SlyA-like"/>
</dbReference>
<evidence type="ECO:0000313" key="4">
    <source>
        <dbReference type="Proteomes" id="UP001501084"/>
    </source>
</evidence>
<dbReference type="EMBL" id="BAAAOP010000012">
    <property type="protein sequence ID" value="GAA2190024.1"/>
    <property type="molecule type" value="Genomic_DNA"/>
</dbReference>
<dbReference type="PROSITE" id="PS50995">
    <property type="entry name" value="HTH_MARR_2"/>
    <property type="match status" value="1"/>
</dbReference>
<accession>A0ABN3B879</accession>
<dbReference type="PANTHER" id="PTHR33164">
    <property type="entry name" value="TRANSCRIPTIONAL REGULATOR, MARR FAMILY"/>
    <property type="match status" value="1"/>
</dbReference>
<dbReference type="InterPro" id="IPR000835">
    <property type="entry name" value="HTH_MarR-typ"/>
</dbReference>
<sequence>MHDASEPATDAANHDGISEIIAEFSEVFAFARTRWARYAEEVDPELKGIGIMMLQLILRKGPISATGISQMLDMDKAMVSRQVTKLRELELVDTQPAAEDRRVVLLTPSPKAEELLGAIRQKWAHAYHERFADWSPGELEQLRVSLHRFNASADGMSSEPFGPRRGRDHRGESDGAGPTPTPTPTGVDSADPPPQ</sequence>
<dbReference type="RefSeq" id="WP_346058532.1">
    <property type="nucleotide sequence ID" value="NZ_BAAAOP010000012.1"/>
</dbReference>
<evidence type="ECO:0000313" key="3">
    <source>
        <dbReference type="EMBL" id="GAA2190024.1"/>
    </source>
</evidence>
<dbReference type="InterPro" id="IPR036390">
    <property type="entry name" value="WH_DNA-bd_sf"/>
</dbReference>
<name>A0ABN3B879_9MICO</name>
<dbReference type="Pfam" id="PF12802">
    <property type="entry name" value="MarR_2"/>
    <property type="match status" value="1"/>
</dbReference>
<organism evidence="3 4">
    <name type="scientific">Leucobacter alluvii</name>
    <dbReference type="NCBI Taxonomy" id="340321"/>
    <lineage>
        <taxon>Bacteria</taxon>
        <taxon>Bacillati</taxon>
        <taxon>Actinomycetota</taxon>
        <taxon>Actinomycetes</taxon>
        <taxon>Micrococcales</taxon>
        <taxon>Microbacteriaceae</taxon>
        <taxon>Leucobacter</taxon>
    </lineage>
</organism>
<feature type="domain" description="HTH marR-type" evidence="2">
    <location>
        <begin position="14"/>
        <end position="151"/>
    </location>
</feature>
<evidence type="ECO:0000259" key="2">
    <source>
        <dbReference type="PROSITE" id="PS50995"/>
    </source>
</evidence>
<dbReference type="CDD" id="cd00090">
    <property type="entry name" value="HTH_ARSR"/>
    <property type="match status" value="1"/>
</dbReference>